<evidence type="ECO:0000259" key="2">
    <source>
        <dbReference type="PROSITE" id="PS50181"/>
    </source>
</evidence>
<dbReference type="GO" id="GO:0031146">
    <property type="term" value="P:SCF-dependent proteasomal ubiquitin-dependent protein catabolic process"/>
    <property type="evidence" value="ECO:0007669"/>
    <property type="project" value="TreeGrafter"/>
</dbReference>
<dbReference type="SUPFAM" id="SSF52047">
    <property type="entry name" value="RNI-like"/>
    <property type="match status" value="2"/>
</dbReference>
<dbReference type="InterPro" id="IPR036047">
    <property type="entry name" value="F-box-like_dom_sf"/>
</dbReference>
<sequence length="569" mass="63477">PTEYFAESPTRAKLQAHPCGQRKTKPPLWPSARVRVAAARRRRPPRLRVSPCARPPATSSPSASTPARTAPRARGDPSVRYSARRVSASYSSSASAFYPTGQGKHSTRMANKRTGSIEDLPEALLGEIIKRLPTTSDLNSVSLVSKQFYTVEAQLRDAIHIGCGVQPVTEALLSLCSRFQNLCKVEFDYSGWTANHGMQLDNQGLRVFSSSCHSLTDLTLSFCSYIDDSGLCFLACFKKLMSLRLNTLSRMTASGLLLVAVGCKSLSALRLIRCENVRSVKWLIGSLEELVVVKCKRIRWMNLQRLEFQSLYTPNQFSDHDPSYVAGNQSRYDFCCDCLKDLTLARITTVSEIGLCSLLSKCKALENLCLNYVLGLHDNEMITLARNSRNLRSISLILTPQHCEGWVFRTSLTDDSLKALSLWCPMFQSEPDYPEIGFTQEGLVKLIQSCPIRDLTLRGANIFNDEGMRALSDAQFLESLRLVKCIAITDTGMRLLARSRCLMNLTLELCNDLTDHGLAKYACARKLESLTIEKCSKISLKAAQGAAKTVHYTDDCPSYKEWLQCWPFT</sequence>
<dbReference type="InterPro" id="IPR001611">
    <property type="entry name" value="Leu-rich_rpt"/>
</dbReference>
<dbReference type="InterPro" id="IPR001810">
    <property type="entry name" value="F-box_dom"/>
</dbReference>
<reference evidence="3 4" key="1">
    <citation type="submission" date="2024-02" db="EMBL/GenBank/DDBJ databases">
        <title>High-quality chromosome-scale genome assembly of Pensacola bahiagrass (Paspalum notatum Flugge var. saurae).</title>
        <authorList>
            <person name="Vega J.M."/>
            <person name="Podio M."/>
            <person name="Orjuela J."/>
            <person name="Siena L.A."/>
            <person name="Pessino S.C."/>
            <person name="Combes M.C."/>
            <person name="Mariac C."/>
            <person name="Albertini E."/>
            <person name="Pupilli F."/>
            <person name="Ortiz J.P.A."/>
            <person name="Leblanc O."/>
        </authorList>
    </citation>
    <scope>NUCLEOTIDE SEQUENCE [LARGE SCALE GENOMIC DNA]</scope>
    <source>
        <strain evidence="3">R1</strain>
        <tissue evidence="3">Leaf</tissue>
    </source>
</reference>
<name>A0AAQ3XHY9_PASNO</name>
<evidence type="ECO:0000313" key="3">
    <source>
        <dbReference type="EMBL" id="WVZ98636.1"/>
    </source>
</evidence>
<dbReference type="FunFam" id="1.20.1280.50:FF:000023">
    <property type="entry name" value="F-box/LRR-repeat protein 4"/>
    <property type="match status" value="1"/>
</dbReference>
<dbReference type="Proteomes" id="UP001341281">
    <property type="component" value="Chromosome 10"/>
</dbReference>
<feature type="region of interest" description="Disordered" evidence="1">
    <location>
        <begin position="1"/>
        <end position="81"/>
    </location>
</feature>
<dbReference type="InterPro" id="IPR032675">
    <property type="entry name" value="LRR_dom_sf"/>
</dbReference>
<dbReference type="EMBL" id="CP144754">
    <property type="protein sequence ID" value="WVZ98636.1"/>
    <property type="molecule type" value="Genomic_DNA"/>
</dbReference>
<dbReference type="InterPro" id="IPR006553">
    <property type="entry name" value="Leu-rich_rpt_Cys-con_subtyp"/>
</dbReference>
<dbReference type="Gene3D" id="1.20.1280.50">
    <property type="match status" value="1"/>
</dbReference>
<dbReference type="PANTHER" id="PTHR13318:SF216">
    <property type="entry name" value="F-BOX DOMAIN CONTAINING PROTEIN"/>
    <property type="match status" value="1"/>
</dbReference>
<dbReference type="SMART" id="SM00367">
    <property type="entry name" value="LRR_CC"/>
    <property type="match status" value="5"/>
</dbReference>
<evidence type="ECO:0000313" key="4">
    <source>
        <dbReference type="Proteomes" id="UP001341281"/>
    </source>
</evidence>
<dbReference type="PROSITE" id="PS50181">
    <property type="entry name" value="FBOX"/>
    <property type="match status" value="1"/>
</dbReference>
<dbReference type="PANTHER" id="PTHR13318">
    <property type="entry name" value="PARTNER OF PAIRED, ISOFORM B-RELATED"/>
    <property type="match status" value="1"/>
</dbReference>
<proteinExistence type="predicted"/>
<dbReference type="Pfam" id="PF13516">
    <property type="entry name" value="LRR_6"/>
    <property type="match status" value="1"/>
</dbReference>
<evidence type="ECO:0000256" key="1">
    <source>
        <dbReference type="SAM" id="MobiDB-lite"/>
    </source>
</evidence>
<dbReference type="SUPFAM" id="SSF81383">
    <property type="entry name" value="F-box domain"/>
    <property type="match status" value="1"/>
</dbReference>
<dbReference type="Pfam" id="PF00646">
    <property type="entry name" value="F-box"/>
    <property type="match status" value="1"/>
</dbReference>
<keyword evidence="4" id="KW-1185">Reference proteome</keyword>
<dbReference type="AlphaFoldDB" id="A0AAQ3XHY9"/>
<dbReference type="GO" id="GO:0019005">
    <property type="term" value="C:SCF ubiquitin ligase complex"/>
    <property type="evidence" value="ECO:0007669"/>
    <property type="project" value="TreeGrafter"/>
</dbReference>
<protein>
    <recommendedName>
        <fullName evidence="2">F-box domain-containing protein</fullName>
    </recommendedName>
</protein>
<feature type="domain" description="F-box" evidence="2">
    <location>
        <begin position="114"/>
        <end position="151"/>
    </location>
</feature>
<feature type="non-terminal residue" evidence="3">
    <location>
        <position position="1"/>
    </location>
</feature>
<dbReference type="Gene3D" id="3.80.10.10">
    <property type="entry name" value="Ribonuclease Inhibitor"/>
    <property type="match status" value="2"/>
</dbReference>
<accession>A0AAQ3XHY9</accession>
<organism evidence="3 4">
    <name type="scientific">Paspalum notatum var. saurae</name>
    <dbReference type="NCBI Taxonomy" id="547442"/>
    <lineage>
        <taxon>Eukaryota</taxon>
        <taxon>Viridiplantae</taxon>
        <taxon>Streptophyta</taxon>
        <taxon>Embryophyta</taxon>
        <taxon>Tracheophyta</taxon>
        <taxon>Spermatophyta</taxon>
        <taxon>Magnoliopsida</taxon>
        <taxon>Liliopsida</taxon>
        <taxon>Poales</taxon>
        <taxon>Poaceae</taxon>
        <taxon>PACMAD clade</taxon>
        <taxon>Panicoideae</taxon>
        <taxon>Andropogonodae</taxon>
        <taxon>Paspaleae</taxon>
        <taxon>Paspalinae</taxon>
        <taxon>Paspalum</taxon>
    </lineage>
</organism>
<feature type="compositionally biased region" description="Low complexity" evidence="1">
    <location>
        <begin position="47"/>
        <end position="81"/>
    </location>
</feature>
<gene>
    <name evidence="3" type="ORF">U9M48_044046</name>
</gene>